<dbReference type="OrthoDB" id="2278241at2759"/>
<protein>
    <submittedName>
        <fullName evidence="1">3527_t:CDS:1</fullName>
    </submittedName>
</protein>
<dbReference type="Proteomes" id="UP000789405">
    <property type="component" value="Unassembled WGS sequence"/>
</dbReference>
<comment type="caution">
    <text evidence="1">The sequence shown here is derived from an EMBL/GenBank/DDBJ whole genome shotgun (WGS) entry which is preliminary data.</text>
</comment>
<evidence type="ECO:0000313" key="1">
    <source>
        <dbReference type="EMBL" id="CAG8599440.1"/>
    </source>
</evidence>
<gene>
    <name evidence="1" type="ORF">DERYTH_LOCUS7569</name>
</gene>
<dbReference type="AlphaFoldDB" id="A0A9N9GDF9"/>
<accession>A0A9N9GDF9</accession>
<keyword evidence="2" id="KW-1185">Reference proteome</keyword>
<dbReference type="EMBL" id="CAJVPY010003710">
    <property type="protein sequence ID" value="CAG8599440.1"/>
    <property type="molecule type" value="Genomic_DNA"/>
</dbReference>
<name>A0A9N9GDF9_9GLOM</name>
<organism evidence="1 2">
    <name type="scientific">Dentiscutata erythropus</name>
    <dbReference type="NCBI Taxonomy" id="1348616"/>
    <lineage>
        <taxon>Eukaryota</taxon>
        <taxon>Fungi</taxon>
        <taxon>Fungi incertae sedis</taxon>
        <taxon>Mucoromycota</taxon>
        <taxon>Glomeromycotina</taxon>
        <taxon>Glomeromycetes</taxon>
        <taxon>Diversisporales</taxon>
        <taxon>Gigasporaceae</taxon>
        <taxon>Dentiscutata</taxon>
    </lineage>
</organism>
<proteinExistence type="predicted"/>
<sequence length="207" mass="24489">MRNNEYEDLQLVAEDINQQLQKDLSLLAERWQVRSKAKWVERKVLGGDDELWDQGELSIRKQCGSYLVKKATEFLRAKGKLSPNQSDHVEWIKEKWTLNRKKDVAWRLNFRALPLGYRLLYIDREKNGDCLACPGVLQTPLHFSLECKISKMIWKEAYKYLVTSNNDRPPNSWDEIFSASNIEETAKRKAALWLNITCLYKIWCWYT</sequence>
<evidence type="ECO:0000313" key="2">
    <source>
        <dbReference type="Proteomes" id="UP000789405"/>
    </source>
</evidence>
<reference evidence="1" key="1">
    <citation type="submission" date="2021-06" db="EMBL/GenBank/DDBJ databases">
        <authorList>
            <person name="Kallberg Y."/>
            <person name="Tangrot J."/>
            <person name="Rosling A."/>
        </authorList>
    </citation>
    <scope>NUCLEOTIDE SEQUENCE</scope>
    <source>
        <strain evidence="1">MA453B</strain>
    </source>
</reference>